<dbReference type="EMBL" id="CP026114">
    <property type="protein sequence ID" value="AUT66788.1"/>
    <property type="molecule type" value="Genomic_DNA"/>
</dbReference>
<dbReference type="GO" id="GO:0003677">
    <property type="term" value="F:DNA binding"/>
    <property type="evidence" value="ECO:0007669"/>
    <property type="project" value="InterPro"/>
</dbReference>
<dbReference type="RefSeq" id="WP_042309104.1">
    <property type="nucleotide sequence ID" value="NZ_CP026114.1"/>
</dbReference>
<dbReference type="CDD" id="cd00093">
    <property type="entry name" value="HTH_XRE"/>
    <property type="match status" value="1"/>
</dbReference>
<name>A0A2I8F4Z2_9BURK</name>
<dbReference type="Gene3D" id="1.10.260.40">
    <property type="entry name" value="lambda repressor-like DNA-binding domains"/>
    <property type="match status" value="1"/>
</dbReference>
<dbReference type="InterPro" id="IPR010982">
    <property type="entry name" value="Lambda_DNA-bd_dom_sf"/>
</dbReference>
<evidence type="ECO:0000313" key="2">
    <source>
        <dbReference type="Proteomes" id="UP000243502"/>
    </source>
</evidence>
<proteinExistence type="predicted"/>
<dbReference type="Proteomes" id="UP000243502">
    <property type="component" value="Chromosome 4"/>
</dbReference>
<evidence type="ECO:0000313" key="1">
    <source>
        <dbReference type="EMBL" id="AUT66788.1"/>
    </source>
</evidence>
<dbReference type="KEGG" id="pter:C2L65_45290"/>
<dbReference type="InterPro" id="IPR001387">
    <property type="entry name" value="Cro/C1-type_HTH"/>
</dbReference>
<reference evidence="1 2" key="1">
    <citation type="submission" date="2018-01" db="EMBL/GenBank/DDBJ databases">
        <title>Species boundaries and ecological features among Paraburkholderia terrae DSMZ17804T, P. hospita DSMZ17164T and P. caribensis DSMZ13236T.</title>
        <authorList>
            <person name="Pratama A.A."/>
        </authorList>
    </citation>
    <scope>NUCLEOTIDE SEQUENCE [LARGE SCALE GENOMIC DNA]</scope>
    <source>
        <strain evidence="1 2">DSM 17804</strain>
    </source>
</reference>
<gene>
    <name evidence="1" type="ORF">C2L65_45290</name>
</gene>
<organism evidence="1 2">
    <name type="scientific">Paraburkholderia terrae</name>
    <dbReference type="NCBI Taxonomy" id="311230"/>
    <lineage>
        <taxon>Bacteria</taxon>
        <taxon>Pseudomonadati</taxon>
        <taxon>Pseudomonadota</taxon>
        <taxon>Betaproteobacteria</taxon>
        <taxon>Burkholderiales</taxon>
        <taxon>Burkholderiaceae</taxon>
        <taxon>Paraburkholderia</taxon>
    </lineage>
</organism>
<dbReference type="AlphaFoldDB" id="A0A2I8F4Z2"/>
<sequence>MPETFGARLITERERLGLAQGDMQSIVGVSRRAQFNYEQSVRLPDVGYLAALATHGFDLTYLVTGKRAPRHGSIDEDLLRHVLIAIDNALPVEPINAAKKAKLVALVYQSASETGQIDPLLVRKAIDLAS</sequence>
<accession>A0A2I8F4Z2</accession>
<protein>
    <submittedName>
        <fullName evidence="1">Transcriptional regulator</fullName>
    </submittedName>
</protein>
<dbReference type="OrthoDB" id="7011085at2"/>
<dbReference type="SUPFAM" id="SSF47413">
    <property type="entry name" value="lambda repressor-like DNA-binding domains"/>
    <property type="match status" value="1"/>
</dbReference>